<dbReference type="Proteomes" id="UP000578030">
    <property type="component" value="Unassembled WGS sequence"/>
</dbReference>
<dbReference type="Pfam" id="PF14016">
    <property type="entry name" value="DUF4232"/>
    <property type="match status" value="1"/>
</dbReference>
<sequence length="172" mass="18715">MKLLMFMLGMSVVMRAASAAPVSRSFPDCTAAQLSLGFDDENGRFDGMSQSGTLLVLRNLGPAACKLPALPVLWFEDEGHHSVPAERRPPAGMNPGPVLLPVAVAPQAELTARLHWVSNDVYGDSHNCIRPEIAVLEVPDGTLRQRFGRQMCAPEHSTQYFTQAPLQPDHSL</sequence>
<accession>A0A7W4PN40</accession>
<organism evidence="3 4">
    <name type="scientific">Gluconacetobacter tumulisoli</name>
    <dbReference type="NCBI Taxonomy" id="1286189"/>
    <lineage>
        <taxon>Bacteria</taxon>
        <taxon>Pseudomonadati</taxon>
        <taxon>Pseudomonadota</taxon>
        <taxon>Alphaproteobacteria</taxon>
        <taxon>Acetobacterales</taxon>
        <taxon>Acetobacteraceae</taxon>
        <taxon>Gluconacetobacter</taxon>
    </lineage>
</organism>
<evidence type="ECO:0000313" key="4">
    <source>
        <dbReference type="Proteomes" id="UP000578030"/>
    </source>
</evidence>
<dbReference type="InterPro" id="IPR025326">
    <property type="entry name" value="DUF4232"/>
</dbReference>
<feature type="domain" description="DUF4232" evidence="2">
    <location>
        <begin position="29"/>
        <end position="148"/>
    </location>
</feature>
<feature type="signal peptide" evidence="1">
    <location>
        <begin position="1"/>
        <end position="19"/>
    </location>
</feature>
<evidence type="ECO:0000313" key="3">
    <source>
        <dbReference type="EMBL" id="MBB2202269.1"/>
    </source>
</evidence>
<gene>
    <name evidence="3" type="ORF">HLH28_11910</name>
</gene>
<dbReference type="RefSeq" id="WP_182959388.1">
    <property type="nucleotide sequence ID" value="NZ_JABEQM010000009.1"/>
</dbReference>
<keyword evidence="1" id="KW-0732">Signal</keyword>
<reference evidence="3 4" key="1">
    <citation type="submission" date="2020-04" db="EMBL/GenBank/DDBJ databases">
        <title>Description of novel Gluconacetobacter.</title>
        <authorList>
            <person name="Sombolestani A."/>
        </authorList>
    </citation>
    <scope>NUCLEOTIDE SEQUENCE [LARGE SCALE GENOMIC DNA]</scope>
    <source>
        <strain evidence="3 4">LMG 27802</strain>
    </source>
</reference>
<protein>
    <submittedName>
        <fullName evidence="3">DUF4232 domain-containing protein</fullName>
    </submittedName>
</protein>
<dbReference type="EMBL" id="JABEQM010000009">
    <property type="protein sequence ID" value="MBB2202269.1"/>
    <property type="molecule type" value="Genomic_DNA"/>
</dbReference>
<evidence type="ECO:0000256" key="1">
    <source>
        <dbReference type="SAM" id="SignalP"/>
    </source>
</evidence>
<name>A0A7W4PN40_9PROT</name>
<comment type="caution">
    <text evidence="3">The sequence shown here is derived from an EMBL/GenBank/DDBJ whole genome shotgun (WGS) entry which is preliminary data.</text>
</comment>
<keyword evidence="4" id="KW-1185">Reference proteome</keyword>
<feature type="chain" id="PRO_5030870510" evidence="1">
    <location>
        <begin position="20"/>
        <end position="172"/>
    </location>
</feature>
<dbReference type="AlphaFoldDB" id="A0A7W4PN40"/>
<proteinExistence type="predicted"/>
<evidence type="ECO:0000259" key="2">
    <source>
        <dbReference type="Pfam" id="PF14016"/>
    </source>
</evidence>